<accession>A0ABD2WVU1</accession>
<name>A0ABD2WVU1_9HYME</name>
<reference evidence="3 4" key="1">
    <citation type="journal article" date="2024" name="bioRxiv">
        <title>A reference genome for Trichogramma kaykai: A tiny desert-dwelling parasitoid wasp with competing sex-ratio distorters.</title>
        <authorList>
            <person name="Culotta J."/>
            <person name="Lindsey A.R."/>
        </authorList>
    </citation>
    <scope>NUCLEOTIDE SEQUENCE [LARGE SCALE GENOMIC DNA]</scope>
    <source>
        <strain evidence="3 4">KSX58</strain>
    </source>
</reference>
<comment type="caution">
    <text evidence="3">The sequence shown here is derived from an EMBL/GenBank/DDBJ whole genome shotgun (WGS) entry which is preliminary data.</text>
</comment>
<dbReference type="InterPro" id="IPR007129">
    <property type="entry name" value="Ubiqinol_cyt_c_chaperone_CPB3"/>
</dbReference>
<dbReference type="Pfam" id="PF03981">
    <property type="entry name" value="Ubiq_cyt_C_chap"/>
    <property type="match status" value="1"/>
</dbReference>
<protein>
    <recommendedName>
        <fullName evidence="2">Ubiquinol-cytochrome c chaperone domain-containing protein</fullName>
    </recommendedName>
</protein>
<keyword evidence="4" id="KW-1185">Reference proteome</keyword>
<gene>
    <name evidence="3" type="ORF">TKK_009545</name>
</gene>
<dbReference type="AlphaFoldDB" id="A0ABD2WVU1"/>
<evidence type="ECO:0000259" key="2">
    <source>
        <dbReference type="Pfam" id="PF03981"/>
    </source>
</evidence>
<dbReference type="InterPro" id="IPR021150">
    <property type="entry name" value="Ubiq_cyt_c_chap"/>
</dbReference>
<comment type="similarity">
    <text evidence="1">Belongs to the CBP3 family.</text>
</comment>
<feature type="domain" description="Ubiquinol-cytochrome c chaperone" evidence="2">
    <location>
        <begin position="84"/>
        <end position="209"/>
    </location>
</feature>
<dbReference type="EMBL" id="JBJJXI010000070">
    <property type="protein sequence ID" value="KAL3396678.1"/>
    <property type="molecule type" value="Genomic_DNA"/>
</dbReference>
<evidence type="ECO:0000313" key="4">
    <source>
        <dbReference type="Proteomes" id="UP001627154"/>
    </source>
</evidence>
<dbReference type="PANTHER" id="PTHR12184">
    <property type="entry name" value="UBIQUINOL-CYTOCHROME C REDUCTASE COMPLEX ASSEMBLY FACTOR 1 FAMILY MEMBER"/>
    <property type="match status" value="1"/>
</dbReference>
<evidence type="ECO:0000313" key="3">
    <source>
        <dbReference type="EMBL" id="KAL3396678.1"/>
    </source>
</evidence>
<proteinExistence type="inferred from homology"/>
<dbReference type="PANTHER" id="PTHR12184:SF1">
    <property type="entry name" value="UBIQUINOL-CYTOCHROME-C REDUCTASE COMPLEX ASSEMBLY FACTOR 1"/>
    <property type="match status" value="1"/>
</dbReference>
<sequence>MLIFRNIARGHCINVFNHTKFSLIKNDIRPSVSFFKAKLHINSSMNDKFYQQPLKNYELQVQGSLFYENIVDGLCYDKFYREYCMPDTLFSWFLVTELHVWMFSFQLMQDAINGEKLRNSLIETMWNDINTRIKKLKGVNTSVLKYQIKELSEQFNASLISYDEAIQSNDVKLANHLWFRFFQSTPRNASEIENLVAYIREQVKILNACQEIQHFRFPDK</sequence>
<organism evidence="3 4">
    <name type="scientific">Trichogramma kaykai</name>
    <dbReference type="NCBI Taxonomy" id="54128"/>
    <lineage>
        <taxon>Eukaryota</taxon>
        <taxon>Metazoa</taxon>
        <taxon>Ecdysozoa</taxon>
        <taxon>Arthropoda</taxon>
        <taxon>Hexapoda</taxon>
        <taxon>Insecta</taxon>
        <taxon>Pterygota</taxon>
        <taxon>Neoptera</taxon>
        <taxon>Endopterygota</taxon>
        <taxon>Hymenoptera</taxon>
        <taxon>Apocrita</taxon>
        <taxon>Proctotrupomorpha</taxon>
        <taxon>Chalcidoidea</taxon>
        <taxon>Trichogrammatidae</taxon>
        <taxon>Trichogramma</taxon>
    </lineage>
</organism>
<evidence type="ECO:0000256" key="1">
    <source>
        <dbReference type="ARBA" id="ARBA00006407"/>
    </source>
</evidence>
<dbReference type="Proteomes" id="UP001627154">
    <property type="component" value="Unassembled WGS sequence"/>
</dbReference>